<accession>A0AC34F2X6</accession>
<name>A0AC34F2X6_9BILA</name>
<organism evidence="1 2">
    <name type="scientific">Panagrolaimus sp. ES5</name>
    <dbReference type="NCBI Taxonomy" id="591445"/>
    <lineage>
        <taxon>Eukaryota</taxon>
        <taxon>Metazoa</taxon>
        <taxon>Ecdysozoa</taxon>
        <taxon>Nematoda</taxon>
        <taxon>Chromadorea</taxon>
        <taxon>Rhabditida</taxon>
        <taxon>Tylenchina</taxon>
        <taxon>Panagrolaimomorpha</taxon>
        <taxon>Panagrolaimoidea</taxon>
        <taxon>Panagrolaimidae</taxon>
        <taxon>Panagrolaimus</taxon>
    </lineage>
</organism>
<evidence type="ECO:0000313" key="2">
    <source>
        <dbReference type="WBParaSite" id="ES5_v2.g11323.t1"/>
    </source>
</evidence>
<reference evidence="2" key="1">
    <citation type="submission" date="2022-11" db="UniProtKB">
        <authorList>
            <consortium name="WormBaseParasite"/>
        </authorList>
    </citation>
    <scope>IDENTIFICATION</scope>
</reference>
<dbReference type="WBParaSite" id="ES5_v2.g11323.t1">
    <property type="protein sequence ID" value="ES5_v2.g11323.t1"/>
    <property type="gene ID" value="ES5_v2.g11323"/>
</dbReference>
<proteinExistence type="predicted"/>
<protein>
    <submittedName>
        <fullName evidence="2">Uncharacterized protein</fullName>
    </submittedName>
</protein>
<evidence type="ECO:0000313" key="1">
    <source>
        <dbReference type="Proteomes" id="UP000887579"/>
    </source>
</evidence>
<dbReference type="Proteomes" id="UP000887579">
    <property type="component" value="Unplaced"/>
</dbReference>
<sequence length="182" mass="20410">MPKTQDSEGFIEEICQKFTDIADTIPADRWGFDSELFELLREKRHEVVNKLSSKALKNMSKKDKVKLGRAFGPQCNTVSEIISWVGQTHLAKMGIPKRPQNLKNNKNNGATVKEKNPEAIAKASKEKRQKQKESRKKNTKKQGKSKGKIQKKKENVKKEKKVKPAKKKNRGSAPASVAAAAS</sequence>